<feature type="region of interest" description="Disordered" evidence="1">
    <location>
        <begin position="1018"/>
        <end position="1053"/>
    </location>
</feature>
<dbReference type="VEuPathDB" id="TriTrypDB:BSAL_00665"/>
<feature type="region of interest" description="Disordered" evidence="1">
    <location>
        <begin position="422"/>
        <end position="485"/>
    </location>
</feature>
<evidence type="ECO:0000313" key="2">
    <source>
        <dbReference type="EMBL" id="CUG86181.1"/>
    </source>
</evidence>
<feature type="compositionally biased region" description="Polar residues" evidence="1">
    <location>
        <begin position="179"/>
        <end position="188"/>
    </location>
</feature>
<feature type="region of interest" description="Disordered" evidence="1">
    <location>
        <begin position="173"/>
        <end position="196"/>
    </location>
</feature>
<protein>
    <submittedName>
        <fullName evidence="2">Uncharacterized protein</fullName>
    </submittedName>
</protein>
<reference evidence="3" key="1">
    <citation type="submission" date="2015-09" db="EMBL/GenBank/DDBJ databases">
        <authorList>
            <consortium name="Pathogen Informatics"/>
        </authorList>
    </citation>
    <scope>NUCLEOTIDE SEQUENCE [LARGE SCALE GENOMIC DNA]</scope>
    <source>
        <strain evidence="3">Lake Konstanz</strain>
    </source>
</reference>
<evidence type="ECO:0000313" key="3">
    <source>
        <dbReference type="Proteomes" id="UP000051952"/>
    </source>
</evidence>
<sequence>MSFGPPKDGRPYMPAPKRLHRLAERFPRQIDEARRDRHRDALAAKLHAHVSSPHAGMSWLDALLYERLFSDRVVPFPPVVSSSSSSDCVDPEGYWCPSVATLERLVELMDSQEELRQRCMAAVVRRNQVLETILQTTCFAARQHELREREYKRAVVSGLQSSSSSDTFLSRLQQGDDGSFSSKTSPVTSPLRGRGGAGVSQPLTLMQLWPNDVTRQFLQRVTVTGFNACVLPKPHVACCIASHKRLAELVEELDGATDDVVSGVMMWRMHLNRPLPFVVGGHNVMLMIQNELETLVTSITSHLTEHAGGQTSYNAKDCGFHYISRYAGGTGAGGGGGGGGGGTSLESSRRGVAISPMDSSRRHHLSVMQMHVAKTLGYTVSRELTVQMKLVEDGARLAQERGMHIPPLHNYVMPSVMITPSQPQAGAMTSTSAMLKSNQQKAAAGTKQHQNASQLQQRTTALPPMKDHQHGSNSQQQQQQRRTSGVELPSFVLEARGDPSAIRKHVVRQGRPIVSLPIIVQAPKKWFDAKHSARLGDDDEDDDHISGIQKLSLIDEMRKDLEMARALALNANGGASLDSSNGVSMSISMEASTSRGGLLAASGMSPSNAAAAAAAALMGGRSFSAFVGNGSLLLPPISPLAGSGASSSSPHHYHQDVAAATVRRCIPAFVEDSAFLPVVVVDHAGYVTNGGLHYLLHREVDREGPVVLQRTRQWLRECYTQGRMILEEPFGSVVEPHMQQLAFEQSEAAALVAEEEQQALRDGRPPRPVRELLRHRRNRSVVPVEDYGNDEKLDKLVLVAYQGGAAVRTPPPGASKNKTSQNQSLSSPPSSPLGGDGGALDVQPPAIIEDEEALKRLVTLQRRSVKRFGLRMLRVWLRFHMHQVHRNEITTDLLEKNTGEWLRRRFVTWLKLTTRRRSARQRTEVFKVAMEQRLLRRRFATWKIVLLSRAVAKNFNQWLYRDAYFRWLYLVLEKRINACVKVEEAKNKSPSGGGRPWLSAMAQIGKLVGRRLTTEASPMTLLASLPPPPLPPPTQQSPLAEHSSNDPQVEEEN</sequence>
<dbReference type="EMBL" id="CYKH01001251">
    <property type="protein sequence ID" value="CUG86181.1"/>
    <property type="molecule type" value="Genomic_DNA"/>
</dbReference>
<feature type="compositionally biased region" description="Pro residues" evidence="1">
    <location>
        <begin position="1025"/>
        <end position="1035"/>
    </location>
</feature>
<dbReference type="AlphaFoldDB" id="A0A0S4JB26"/>
<feature type="compositionally biased region" description="Polar residues" evidence="1">
    <location>
        <begin position="422"/>
        <end position="460"/>
    </location>
</feature>
<proteinExistence type="predicted"/>
<accession>A0A0S4JB26</accession>
<evidence type="ECO:0000256" key="1">
    <source>
        <dbReference type="SAM" id="MobiDB-lite"/>
    </source>
</evidence>
<keyword evidence="3" id="KW-1185">Reference proteome</keyword>
<name>A0A0S4JB26_BODSA</name>
<gene>
    <name evidence="2" type="ORF">BSAL_00665</name>
</gene>
<dbReference type="Proteomes" id="UP000051952">
    <property type="component" value="Unassembled WGS sequence"/>
</dbReference>
<organism evidence="2 3">
    <name type="scientific">Bodo saltans</name>
    <name type="common">Flagellated protozoan</name>
    <dbReference type="NCBI Taxonomy" id="75058"/>
    <lineage>
        <taxon>Eukaryota</taxon>
        <taxon>Discoba</taxon>
        <taxon>Euglenozoa</taxon>
        <taxon>Kinetoplastea</taxon>
        <taxon>Metakinetoplastina</taxon>
        <taxon>Eubodonida</taxon>
        <taxon>Bodonidae</taxon>
        <taxon>Bodo</taxon>
    </lineage>
</organism>
<feature type="region of interest" description="Disordered" evidence="1">
    <location>
        <begin position="807"/>
        <end position="842"/>
    </location>
</feature>